<evidence type="ECO:0000256" key="10">
    <source>
        <dbReference type="ARBA" id="ARBA00022842"/>
    </source>
</evidence>
<dbReference type="InterPro" id="IPR041616">
    <property type="entry name" value="PheRS_beta_core"/>
</dbReference>
<dbReference type="InterPro" id="IPR005147">
    <property type="entry name" value="tRNA_synthase_B5-dom"/>
</dbReference>
<feature type="binding site" evidence="15">
    <location>
        <position position="476"/>
    </location>
    <ligand>
        <name>Mg(2+)</name>
        <dbReference type="ChEBI" id="CHEBI:18420"/>
        <note>shared with alpha subunit</note>
    </ligand>
</feature>
<evidence type="ECO:0000256" key="13">
    <source>
        <dbReference type="ARBA" id="ARBA00023146"/>
    </source>
</evidence>
<dbReference type="InterPro" id="IPR005146">
    <property type="entry name" value="B3/B4_tRNA-bd"/>
</dbReference>
<comment type="subcellular location">
    <subcellularLocation>
        <location evidence="1 15">Cytoplasm</location>
    </subcellularLocation>
</comment>
<evidence type="ECO:0000256" key="1">
    <source>
        <dbReference type="ARBA" id="ARBA00004496"/>
    </source>
</evidence>
<organism evidence="20 21">
    <name type="scientific">Cryptobacterium curtum (strain ATCC 700683 / DSM 15641 / CCUG 43107 / 12-3)</name>
    <dbReference type="NCBI Taxonomy" id="469378"/>
    <lineage>
        <taxon>Bacteria</taxon>
        <taxon>Bacillati</taxon>
        <taxon>Actinomycetota</taxon>
        <taxon>Coriobacteriia</taxon>
        <taxon>Eggerthellales</taxon>
        <taxon>Eggerthellaceae</taxon>
        <taxon>Cryptobacterium</taxon>
    </lineage>
</organism>
<dbReference type="FunFam" id="3.30.70.380:FF:000001">
    <property type="entry name" value="Phenylalanine--tRNA ligase beta subunit"/>
    <property type="match status" value="1"/>
</dbReference>
<evidence type="ECO:0000259" key="19">
    <source>
        <dbReference type="PROSITE" id="PS51483"/>
    </source>
</evidence>
<keyword evidence="10 15" id="KW-0460">Magnesium</keyword>
<keyword evidence="11 16" id="KW-0694">RNA-binding</keyword>
<dbReference type="SMART" id="SM00873">
    <property type="entry name" value="B3_4"/>
    <property type="match status" value="1"/>
</dbReference>
<comment type="subunit">
    <text evidence="3 15">Tetramer of two alpha and two beta subunits.</text>
</comment>
<dbReference type="InterPro" id="IPR045060">
    <property type="entry name" value="Phe-tRNA-ligase_IIc_bsu"/>
</dbReference>
<reference evidence="20 21" key="1">
    <citation type="journal article" date="2009" name="Stand. Genomic Sci.">
        <title>Complete genome sequence of Cryptobacterium curtum type strain (12-3).</title>
        <authorList>
            <person name="Mavrommatis K."/>
            <person name="Pukall R."/>
            <person name="Rohde C."/>
            <person name="Chen F."/>
            <person name="Sims D."/>
            <person name="Brettin T."/>
            <person name="Kuske C."/>
            <person name="Detter J.C."/>
            <person name="Han C."/>
            <person name="Lapidus A."/>
            <person name="Copeland A."/>
            <person name="Glavina Del Rio T."/>
            <person name="Nolan M."/>
            <person name="Lucas S."/>
            <person name="Tice H."/>
            <person name="Cheng J.F."/>
            <person name="Bruce D."/>
            <person name="Goodwin L."/>
            <person name="Pitluck S."/>
            <person name="Ovchinnikova G."/>
            <person name="Pati A."/>
            <person name="Ivanova N."/>
            <person name="Chen A."/>
            <person name="Palaniappan K."/>
            <person name="Chain P."/>
            <person name="D'haeseleer P."/>
            <person name="Goker M."/>
            <person name="Bristow J."/>
            <person name="Eisen J.A."/>
            <person name="Markowitz V."/>
            <person name="Hugenholtz P."/>
            <person name="Rohde M."/>
            <person name="Klenk H.P."/>
            <person name="Kyrpides N.C."/>
        </authorList>
    </citation>
    <scope>NUCLEOTIDE SEQUENCE [LARGE SCALE GENOMIC DNA]</scope>
    <source>
        <strain evidence="21">ATCC 700683 / DSM 15641 / 12-3</strain>
    </source>
</reference>
<dbReference type="InterPro" id="IPR004532">
    <property type="entry name" value="Phe-tRNA-ligase_IIc_bsu_bact"/>
</dbReference>
<keyword evidence="7 15" id="KW-0479">Metal-binding</keyword>
<dbReference type="GO" id="GO:0009328">
    <property type="term" value="C:phenylalanine-tRNA ligase complex"/>
    <property type="evidence" value="ECO:0007669"/>
    <property type="project" value="TreeGrafter"/>
</dbReference>
<dbReference type="CDD" id="cd02796">
    <property type="entry name" value="tRNA_bind_bactPheRS"/>
    <property type="match status" value="1"/>
</dbReference>
<dbReference type="SUPFAM" id="SSF56037">
    <property type="entry name" value="PheT/TilS domain"/>
    <property type="match status" value="1"/>
</dbReference>
<keyword evidence="8 15" id="KW-0547">Nucleotide-binding</keyword>
<dbReference type="GO" id="GO:0000049">
    <property type="term" value="F:tRNA binding"/>
    <property type="evidence" value="ECO:0007669"/>
    <property type="project" value="UniProtKB-UniRule"/>
</dbReference>
<evidence type="ECO:0000256" key="14">
    <source>
        <dbReference type="ARBA" id="ARBA00049255"/>
    </source>
</evidence>
<evidence type="ECO:0000256" key="7">
    <source>
        <dbReference type="ARBA" id="ARBA00022723"/>
    </source>
</evidence>
<feature type="binding site" evidence="15">
    <location>
        <position position="486"/>
    </location>
    <ligand>
        <name>Mg(2+)</name>
        <dbReference type="ChEBI" id="CHEBI:18420"/>
        <note>shared with alpha subunit</note>
    </ligand>
</feature>
<dbReference type="RefSeq" id="WP_015778732.1">
    <property type="nucleotide sequence ID" value="NC_013170.1"/>
</dbReference>
<dbReference type="FunFam" id="2.40.50.140:FF:000045">
    <property type="entry name" value="Phenylalanine--tRNA ligase beta subunit"/>
    <property type="match status" value="1"/>
</dbReference>
<dbReference type="AlphaFoldDB" id="C7MKS2"/>
<dbReference type="Pfam" id="PF01588">
    <property type="entry name" value="tRNA_bind"/>
    <property type="match status" value="1"/>
</dbReference>
<dbReference type="Gene3D" id="3.30.70.380">
    <property type="entry name" value="Ferrodoxin-fold anticodon-binding domain"/>
    <property type="match status" value="1"/>
</dbReference>
<dbReference type="Gene3D" id="2.40.50.140">
    <property type="entry name" value="Nucleic acid-binding proteins"/>
    <property type="match status" value="1"/>
</dbReference>
<evidence type="ECO:0000256" key="4">
    <source>
        <dbReference type="ARBA" id="ARBA00022490"/>
    </source>
</evidence>
<dbReference type="OrthoDB" id="9805455at2"/>
<dbReference type="eggNOG" id="COG0072">
    <property type="taxonomic scope" value="Bacteria"/>
</dbReference>
<evidence type="ECO:0000256" key="6">
    <source>
        <dbReference type="ARBA" id="ARBA00022598"/>
    </source>
</evidence>
<evidence type="ECO:0000256" key="12">
    <source>
        <dbReference type="ARBA" id="ARBA00022917"/>
    </source>
</evidence>
<dbReference type="HOGENOM" id="CLU_016891_0_0_11"/>
<dbReference type="GO" id="GO:0000287">
    <property type="term" value="F:magnesium ion binding"/>
    <property type="evidence" value="ECO:0007669"/>
    <property type="project" value="UniProtKB-UniRule"/>
</dbReference>
<comment type="cofactor">
    <cofactor evidence="15">
        <name>Mg(2+)</name>
        <dbReference type="ChEBI" id="CHEBI:18420"/>
    </cofactor>
    <text evidence="15">Binds 2 magnesium ions per tetramer.</text>
</comment>
<dbReference type="InterPro" id="IPR012340">
    <property type="entry name" value="NA-bd_OB-fold"/>
</dbReference>
<dbReference type="PROSITE" id="PS50886">
    <property type="entry name" value="TRBD"/>
    <property type="match status" value="1"/>
</dbReference>
<dbReference type="InterPro" id="IPR020825">
    <property type="entry name" value="Phe-tRNA_synthase-like_B3/B4"/>
</dbReference>
<accession>C7MKS2</accession>
<dbReference type="Pfam" id="PF17759">
    <property type="entry name" value="tRNA_synthFbeta"/>
    <property type="match status" value="1"/>
</dbReference>
<dbReference type="Gene3D" id="3.50.40.10">
    <property type="entry name" value="Phenylalanyl-trna Synthetase, Chain B, domain 3"/>
    <property type="match status" value="1"/>
</dbReference>
<evidence type="ECO:0000313" key="21">
    <source>
        <dbReference type="Proteomes" id="UP000000954"/>
    </source>
</evidence>
<dbReference type="PROSITE" id="PS51483">
    <property type="entry name" value="B5"/>
    <property type="match status" value="1"/>
</dbReference>
<keyword evidence="9 15" id="KW-0067">ATP-binding</keyword>
<dbReference type="Proteomes" id="UP000000954">
    <property type="component" value="Chromosome"/>
</dbReference>
<evidence type="ECO:0000256" key="5">
    <source>
        <dbReference type="ARBA" id="ARBA00022555"/>
    </source>
</evidence>
<dbReference type="EC" id="6.1.1.20" evidence="15"/>
<sequence length="825" mass="89951">MKVSLKWLSTYVAVPDNTKEFCDRLDLTGTGVEGVDETGAAFSGVYTGQVVEKIPHPNSDHMFITQVNVGLRNVDADGNPEPLQIVCGAQNFYKGDKIPVALVGAKLPGDITIKKSKLRGQVSMGMNCSARELGLGEDVDGLYILPENTPLGLDLAQYLGLSDRILDLEITPNRPDCLSMEGMAREVGAMYRIPVTDVREGRTLKEGGQATADMVEVSIDEASLCPRYTARVIRNVKVGPSPQWLAERIAAAGARPINNVVDATNYVLFLLGQPLHAFDFNKVADASGKAHIRVRAAAEGEKLTTLDGEERTLTSDMTVIATPDRAVALAGVMGGLDTEVVDTTCDILLEAATFSPAHTSRTSRNLGLISESSMRYERRVDDVDIDKRADFAASLIAELTGGTVCRGLVDVWLEKTEPVQLTFRTKRFCSMMGVEVSIEEVSDILRRLGCTVEAAETETSGEEGTLSVVAPTFRPDLEREIDLYEEVLRLHGMENVPPTLPGGRGRVGKRSWSEQVVATLHHTLSASGLNETMTYSFASPDDLARLRMNTVIDGEPVELINPINADQSVMRQSIVPGLLHSVAYNQNHGVANIQLYEIGNVFAAHEGRKLPRQRVKLAGVLAGSLHETGWNRHAVELNFFDGKGVLENIARELAIPKIRFRALDEQAASFLQTGRAAEMLSAGTVIGWVGEIHPLAAQAFETQAPIVAFELDVDALVKSARIERETYEVPEFPPVSLDVAFVVDEDVTNERLEQCMRSAGGKLLSNIRLFDVYRDEERIGAGKKSMAYALEYQSLDHTLTSEEVEKAHSRLVKKVGNATGAEVRG</sequence>
<keyword evidence="4 15" id="KW-0963">Cytoplasm</keyword>
<dbReference type="SUPFAM" id="SSF55681">
    <property type="entry name" value="Class II aaRS and biotin synthetases"/>
    <property type="match status" value="1"/>
</dbReference>
<proteinExistence type="inferred from homology"/>
<feature type="domain" description="TRNA-binding" evidence="17">
    <location>
        <begin position="39"/>
        <end position="156"/>
    </location>
</feature>
<evidence type="ECO:0000256" key="9">
    <source>
        <dbReference type="ARBA" id="ARBA00022840"/>
    </source>
</evidence>
<feature type="binding site" evidence="15">
    <location>
        <position position="482"/>
    </location>
    <ligand>
        <name>Mg(2+)</name>
        <dbReference type="ChEBI" id="CHEBI:18420"/>
        <note>shared with alpha subunit</note>
    </ligand>
</feature>
<feature type="domain" description="FDX-ACB" evidence="18">
    <location>
        <begin position="730"/>
        <end position="824"/>
    </location>
</feature>
<feature type="domain" description="B5" evidence="19">
    <location>
        <begin position="416"/>
        <end position="498"/>
    </location>
</feature>
<dbReference type="KEGG" id="ccu:Ccur_11820"/>
<name>C7MKS2_CRYCD</name>
<dbReference type="SUPFAM" id="SSF54991">
    <property type="entry name" value="Anticodon-binding domain of PheRS"/>
    <property type="match status" value="1"/>
</dbReference>
<protein>
    <recommendedName>
        <fullName evidence="15">Phenylalanine--tRNA ligase beta subunit</fullName>
        <ecNumber evidence="15">6.1.1.20</ecNumber>
    </recommendedName>
    <alternativeName>
        <fullName evidence="15">Phenylalanyl-tRNA synthetase beta subunit</fullName>
        <shortName evidence="15">PheRS</shortName>
    </alternativeName>
</protein>
<dbReference type="eggNOG" id="COG0073">
    <property type="taxonomic scope" value="Bacteria"/>
</dbReference>
<dbReference type="Gene3D" id="3.30.930.10">
    <property type="entry name" value="Bira Bifunctional Protein, Domain 2"/>
    <property type="match status" value="1"/>
</dbReference>
<dbReference type="GO" id="GO:0004826">
    <property type="term" value="F:phenylalanine-tRNA ligase activity"/>
    <property type="evidence" value="ECO:0007669"/>
    <property type="project" value="UniProtKB-UniRule"/>
</dbReference>
<evidence type="ECO:0000256" key="8">
    <source>
        <dbReference type="ARBA" id="ARBA00022741"/>
    </source>
</evidence>
<gene>
    <name evidence="15" type="primary">pheT</name>
    <name evidence="20" type="ordered locus">Ccur_11820</name>
</gene>
<dbReference type="InterPro" id="IPR045864">
    <property type="entry name" value="aa-tRNA-synth_II/BPL/LPL"/>
</dbReference>
<dbReference type="SUPFAM" id="SSF46955">
    <property type="entry name" value="Putative DNA-binding domain"/>
    <property type="match status" value="1"/>
</dbReference>
<evidence type="ECO:0000256" key="3">
    <source>
        <dbReference type="ARBA" id="ARBA00011209"/>
    </source>
</evidence>
<dbReference type="HAMAP" id="MF_00283">
    <property type="entry name" value="Phe_tRNA_synth_beta1"/>
    <property type="match status" value="1"/>
</dbReference>
<dbReference type="InterPro" id="IPR002547">
    <property type="entry name" value="tRNA-bd_dom"/>
</dbReference>
<dbReference type="Pfam" id="PF03484">
    <property type="entry name" value="B5"/>
    <property type="match status" value="1"/>
</dbReference>
<dbReference type="Pfam" id="PF03147">
    <property type="entry name" value="FDX-ACB"/>
    <property type="match status" value="1"/>
</dbReference>
<dbReference type="InterPro" id="IPR005121">
    <property type="entry name" value="Fdx_antiC-bd"/>
</dbReference>
<keyword evidence="12 15" id="KW-0648">Protein biosynthesis</keyword>
<dbReference type="CDD" id="cd00769">
    <property type="entry name" value="PheRS_beta_core"/>
    <property type="match status" value="1"/>
</dbReference>
<dbReference type="Gene3D" id="3.30.56.10">
    <property type="match status" value="2"/>
</dbReference>
<dbReference type="GO" id="GO:0005524">
    <property type="term" value="F:ATP binding"/>
    <property type="evidence" value="ECO:0007669"/>
    <property type="project" value="UniProtKB-UniRule"/>
</dbReference>
<dbReference type="STRING" id="469378.Ccur_11820"/>
<feature type="binding site" evidence="15">
    <location>
        <position position="485"/>
    </location>
    <ligand>
        <name>Mg(2+)</name>
        <dbReference type="ChEBI" id="CHEBI:18420"/>
        <note>shared with alpha subunit</note>
    </ligand>
</feature>
<comment type="catalytic activity">
    <reaction evidence="14 15">
        <text>tRNA(Phe) + L-phenylalanine + ATP = L-phenylalanyl-tRNA(Phe) + AMP + diphosphate + H(+)</text>
        <dbReference type="Rhea" id="RHEA:19413"/>
        <dbReference type="Rhea" id="RHEA-COMP:9668"/>
        <dbReference type="Rhea" id="RHEA-COMP:9699"/>
        <dbReference type="ChEBI" id="CHEBI:15378"/>
        <dbReference type="ChEBI" id="CHEBI:30616"/>
        <dbReference type="ChEBI" id="CHEBI:33019"/>
        <dbReference type="ChEBI" id="CHEBI:58095"/>
        <dbReference type="ChEBI" id="CHEBI:78442"/>
        <dbReference type="ChEBI" id="CHEBI:78531"/>
        <dbReference type="ChEBI" id="CHEBI:456215"/>
        <dbReference type="EC" id="6.1.1.20"/>
    </reaction>
</comment>
<evidence type="ECO:0000256" key="2">
    <source>
        <dbReference type="ARBA" id="ARBA00008653"/>
    </source>
</evidence>
<dbReference type="EMBL" id="CP001682">
    <property type="protein sequence ID" value="ACU94869.1"/>
    <property type="molecule type" value="Genomic_DNA"/>
</dbReference>
<evidence type="ECO:0000259" key="17">
    <source>
        <dbReference type="PROSITE" id="PS50886"/>
    </source>
</evidence>
<dbReference type="InterPro" id="IPR009061">
    <property type="entry name" value="DNA-bd_dom_put_sf"/>
</dbReference>
<dbReference type="SUPFAM" id="SSF50249">
    <property type="entry name" value="Nucleic acid-binding proteins"/>
    <property type="match status" value="1"/>
</dbReference>
<keyword evidence="13 15" id="KW-0030">Aminoacyl-tRNA synthetase</keyword>
<dbReference type="GO" id="GO:0006432">
    <property type="term" value="P:phenylalanyl-tRNA aminoacylation"/>
    <property type="evidence" value="ECO:0007669"/>
    <property type="project" value="UniProtKB-UniRule"/>
</dbReference>
<dbReference type="PANTHER" id="PTHR10947">
    <property type="entry name" value="PHENYLALANYL-TRNA SYNTHETASE BETA CHAIN AND LEUCINE-RICH REPEAT-CONTAINING PROTEIN 47"/>
    <property type="match status" value="1"/>
</dbReference>
<evidence type="ECO:0000256" key="16">
    <source>
        <dbReference type="PROSITE-ProRule" id="PRU00209"/>
    </source>
</evidence>
<dbReference type="Pfam" id="PF03483">
    <property type="entry name" value="B3_4"/>
    <property type="match status" value="1"/>
</dbReference>
<dbReference type="NCBIfam" id="TIGR00472">
    <property type="entry name" value="pheT_bact"/>
    <property type="match status" value="1"/>
</dbReference>
<evidence type="ECO:0000256" key="15">
    <source>
        <dbReference type="HAMAP-Rule" id="MF_00283"/>
    </source>
</evidence>
<keyword evidence="21" id="KW-1185">Reference proteome</keyword>
<evidence type="ECO:0000313" key="20">
    <source>
        <dbReference type="EMBL" id="ACU94869.1"/>
    </source>
</evidence>
<dbReference type="SMART" id="SM00874">
    <property type="entry name" value="B5"/>
    <property type="match status" value="1"/>
</dbReference>
<keyword evidence="6 15" id="KW-0436">Ligase</keyword>
<keyword evidence="5 16" id="KW-0820">tRNA-binding</keyword>
<dbReference type="PROSITE" id="PS51447">
    <property type="entry name" value="FDX_ACB"/>
    <property type="match status" value="1"/>
</dbReference>
<dbReference type="SMART" id="SM00896">
    <property type="entry name" value="FDX-ACB"/>
    <property type="match status" value="1"/>
</dbReference>
<dbReference type="PANTHER" id="PTHR10947:SF0">
    <property type="entry name" value="PHENYLALANINE--TRNA LIGASE BETA SUBUNIT"/>
    <property type="match status" value="1"/>
</dbReference>
<dbReference type="InterPro" id="IPR033714">
    <property type="entry name" value="tRNA_bind_bactPheRS"/>
</dbReference>
<evidence type="ECO:0000259" key="18">
    <source>
        <dbReference type="PROSITE" id="PS51447"/>
    </source>
</evidence>
<comment type="similarity">
    <text evidence="2 15">Belongs to the phenylalanyl-tRNA synthetase beta subunit family. Type 1 subfamily.</text>
</comment>
<evidence type="ECO:0000256" key="11">
    <source>
        <dbReference type="ARBA" id="ARBA00022884"/>
    </source>
</evidence>
<dbReference type="InterPro" id="IPR036690">
    <property type="entry name" value="Fdx_antiC-bd_sf"/>
</dbReference>